<dbReference type="PROSITE" id="PS51257">
    <property type="entry name" value="PROKAR_LIPOPROTEIN"/>
    <property type="match status" value="1"/>
</dbReference>
<sequence length="226" mass="25902">MTSRYSTFVILLGVIFMTSCKELRKSIDETLHPVAQRKTAPTDSNSASSSITFSSSSVFSSSSEQNFNSIFESGAMLDSIQQALYNMPGLKGKKLFFLAGLYFYDYRGGMISVDLQDPNNPENVDTYTYSNGEWEIQKPVKIISNPHFPLKMLLMPLDEIKFSTAKKVYDIAWEKTKAIEGVERTQHVYFSQIKAVHVKEWYVMIRTARRDYRITFDVDGNFRGMR</sequence>
<dbReference type="STRING" id="104663.SAMN04488121_102857"/>
<accession>A0A1G7NLY1</accession>
<dbReference type="AlphaFoldDB" id="A0A1G7NLY1"/>
<organism evidence="1 2">
    <name type="scientific">Chitinophaga filiformis</name>
    <name type="common">Myxococcus filiformis</name>
    <name type="synonym">Flexibacter filiformis</name>
    <dbReference type="NCBI Taxonomy" id="104663"/>
    <lineage>
        <taxon>Bacteria</taxon>
        <taxon>Pseudomonadati</taxon>
        <taxon>Bacteroidota</taxon>
        <taxon>Chitinophagia</taxon>
        <taxon>Chitinophagales</taxon>
        <taxon>Chitinophagaceae</taxon>
        <taxon>Chitinophaga</taxon>
    </lineage>
</organism>
<gene>
    <name evidence="1" type="ORF">SAMN04488121_102857</name>
</gene>
<reference evidence="1 2" key="1">
    <citation type="submission" date="2016-10" db="EMBL/GenBank/DDBJ databases">
        <authorList>
            <person name="de Groot N.N."/>
        </authorList>
    </citation>
    <scope>NUCLEOTIDE SEQUENCE [LARGE SCALE GENOMIC DNA]</scope>
    <source>
        <strain evidence="1 2">DSM 527</strain>
    </source>
</reference>
<dbReference type="EMBL" id="FNBN01000002">
    <property type="protein sequence ID" value="SDF75094.1"/>
    <property type="molecule type" value="Genomic_DNA"/>
</dbReference>
<evidence type="ECO:0000313" key="1">
    <source>
        <dbReference type="EMBL" id="SDF75094.1"/>
    </source>
</evidence>
<proteinExistence type="predicted"/>
<dbReference type="Proteomes" id="UP000199045">
    <property type="component" value="Unassembled WGS sequence"/>
</dbReference>
<protein>
    <submittedName>
        <fullName evidence="1">Uncharacterized protein</fullName>
    </submittedName>
</protein>
<evidence type="ECO:0000313" key="2">
    <source>
        <dbReference type="Proteomes" id="UP000199045"/>
    </source>
</evidence>
<name>A0A1G7NLY1_CHIFI</name>